<feature type="region of interest" description="Disordered" evidence="1">
    <location>
        <begin position="1"/>
        <end position="26"/>
    </location>
</feature>
<feature type="transmembrane region" description="Helical" evidence="2">
    <location>
        <begin position="189"/>
        <end position="208"/>
    </location>
</feature>
<evidence type="ECO:0000256" key="2">
    <source>
        <dbReference type="SAM" id="Phobius"/>
    </source>
</evidence>
<sequence length="221" mass="24860">MKEHQTPHKVFARSAENRNGRFPSKKSNKAQFSFRVPFLLSHQITNKSLNAAFTSVSEDSEDLSPISHANRNEDVTTFWLEDPSVVTMLPSEITPKTVTTSTDTKGISSTNCIGACELNSPKSSSVEAEITVNFLRNVKPEVLNSVNAASHYRKLMDELIEYVIHDLNSYTLPEETGRFAKVLSVKKRMLFICTFVWVILVSFVLFFTSDVHSHYSGPRPT</sequence>
<organism evidence="3 4">
    <name type="scientific">Clitoria ternatea</name>
    <name type="common">Butterfly pea</name>
    <dbReference type="NCBI Taxonomy" id="43366"/>
    <lineage>
        <taxon>Eukaryota</taxon>
        <taxon>Viridiplantae</taxon>
        <taxon>Streptophyta</taxon>
        <taxon>Embryophyta</taxon>
        <taxon>Tracheophyta</taxon>
        <taxon>Spermatophyta</taxon>
        <taxon>Magnoliopsida</taxon>
        <taxon>eudicotyledons</taxon>
        <taxon>Gunneridae</taxon>
        <taxon>Pentapetalae</taxon>
        <taxon>rosids</taxon>
        <taxon>fabids</taxon>
        <taxon>Fabales</taxon>
        <taxon>Fabaceae</taxon>
        <taxon>Papilionoideae</taxon>
        <taxon>50 kb inversion clade</taxon>
        <taxon>NPAAA clade</taxon>
        <taxon>indigoferoid/millettioid clade</taxon>
        <taxon>Phaseoleae</taxon>
        <taxon>Clitoria</taxon>
    </lineage>
</organism>
<keyword evidence="2" id="KW-0812">Transmembrane</keyword>
<evidence type="ECO:0000256" key="1">
    <source>
        <dbReference type="SAM" id="MobiDB-lite"/>
    </source>
</evidence>
<accession>A0AAN9JU75</accession>
<gene>
    <name evidence="3" type="ORF">RJT34_14582</name>
</gene>
<keyword evidence="2" id="KW-0472">Membrane</keyword>
<dbReference type="EMBL" id="JAYKXN010000003">
    <property type="protein sequence ID" value="KAK7303669.1"/>
    <property type="molecule type" value="Genomic_DNA"/>
</dbReference>
<evidence type="ECO:0000313" key="4">
    <source>
        <dbReference type="Proteomes" id="UP001359559"/>
    </source>
</evidence>
<comment type="caution">
    <text evidence="3">The sequence shown here is derived from an EMBL/GenBank/DDBJ whole genome shotgun (WGS) entry which is preliminary data.</text>
</comment>
<keyword evidence="4" id="KW-1185">Reference proteome</keyword>
<evidence type="ECO:0000313" key="3">
    <source>
        <dbReference type="EMBL" id="KAK7303669.1"/>
    </source>
</evidence>
<dbReference type="Proteomes" id="UP001359559">
    <property type="component" value="Unassembled WGS sequence"/>
</dbReference>
<protein>
    <submittedName>
        <fullName evidence="3">Uncharacterized protein</fullName>
    </submittedName>
</protein>
<proteinExistence type="predicted"/>
<name>A0AAN9JU75_CLITE</name>
<dbReference type="AlphaFoldDB" id="A0AAN9JU75"/>
<keyword evidence="2" id="KW-1133">Transmembrane helix</keyword>
<reference evidence="3 4" key="1">
    <citation type="submission" date="2024-01" db="EMBL/GenBank/DDBJ databases">
        <title>The genomes of 5 underutilized Papilionoideae crops provide insights into root nodulation and disease resistance.</title>
        <authorList>
            <person name="Yuan L."/>
        </authorList>
    </citation>
    <scope>NUCLEOTIDE SEQUENCE [LARGE SCALE GENOMIC DNA]</scope>
    <source>
        <strain evidence="3">LY-2023</strain>
        <tissue evidence="3">Leaf</tissue>
    </source>
</reference>